<evidence type="ECO:0000313" key="1">
    <source>
        <dbReference type="EMBL" id="KAA6386116.1"/>
    </source>
</evidence>
<dbReference type="EMBL" id="SNRW01004955">
    <property type="protein sequence ID" value="KAA6386116.1"/>
    <property type="molecule type" value="Genomic_DNA"/>
</dbReference>
<proteinExistence type="predicted"/>
<protein>
    <submittedName>
        <fullName evidence="1">Uncharacterized protein</fullName>
    </submittedName>
</protein>
<sequence length="141" mass="15854">MGFEHAVLKQTTPDKTPTNLQCGQQIVYAYISVGEMHVNQPYRTEADIFMLGGVTTDEISEATEGGSVYFDENGEMEFSDQDYVDNGRNLDLTIENWTFTQNNTLDKASNFSLLRTKPFLSLRMNVSIFNIKGYNASIEGT</sequence>
<name>A0A5J4VVA7_9EUKA</name>
<gene>
    <name evidence="1" type="ORF">EZS28_018356</name>
</gene>
<reference evidence="1 2" key="1">
    <citation type="submission" date="2019-03" db="EMBL/GenBank/DDBJ databases">
        <title>Single cell metagenomics reveals metabolic interactions within the superorganism composed of flagellate Streblomastix strix and complex community of Bacteroidetes bacteria on its surface.</title>
        <authorList>
            <person name="Treitli S.C."/>
            <person name="Kolisko M."/>
            <person name="Husnik F."/>
            <person name="Keeling P."/>
            <person name="Hampl V."/>
        </authorList>
    </citation>
    <scope>NUCLEOTIDE SEQUENCE [LARGE SCALE GENOMIC DNA]</scope>
    <source>
        <strain evidence="1">ST1C</strain>
    </source>
</reference>
<dbReference type="Proteomes" id="UP000324800">
    <property type="component" value="Unassembled WGS sequence"/>
</dbReference>
<accession>A0A5J4VVA7</accession>
<evidence type="ECO:0000313" key="2">
    <source>
        <dbReference type="Proteomes" id="UP000324800"/>
    </source>
</evidence>
<comment type="caution">
    <text evidence="1">The sequence shown here is derived from an EMBL/GenBank/DDBJ whole genome shotgun (WGS) entry which is preliminary data.</text>
</comment>
<organism evidence="1 2">
    <name type="scientific">Streblomastix strix</name>
    <dbReference type="NCBI Taxonomy" id="222440"/>
    <lineage>
        <taxon>Eukaryota</taxon>
        <taxon>Metamonada</taxon>
        <taxon>Preaxostyla</taxon>
        <taxon>Oxymonadida</taxon>
        <taxon>Streblomastigidae</taxon>
        <taxon>Streblomastix</taxon>
    </lineage>
</organism>
<dbReference type="AlphaFoldDB" id="A0A5J4VVA7"/>